<dbReference type="Proteomes" id="UP000078225">
    <property type="component" value="Unassembled WGS sequence"/>
</dbReference>
<organism evidence="1 2">
    <name type="scientific">Mangrovibacter phragmitis</name>
    <dbReference type="NCBI Taxonomy" id="1691903"/>
    <lineage>
        <taxon>Bacteria</taxon>
        <taxon>Pseudomonadati</taxon>
        <taxon>Pseudomonadota</taxon>
        <taxon>Gammaproteobacteria</taxon>
        <taxon>Enterobacterales</taxon>
        <taxon>Enterobacteriaceae</taxon>
        <taxon>Mangrovibacter</taxon>
    </lineage>
</organism>
<dbReference type="AlphaFoldDB" id="A0A1B7L063"/>
<dbReference type="RefSeq" id="WP_139154809.1">
    <property type="nucleotide sequence ID" value="NZ_LYRP01000043.1"/>
</dbReference>
<reference evidence="2" key="1">
    <citation type="submission" date="2016-05" db="EMBL/GenBank/DDBJ databases">
        <authorList>
            <person name="Behera P."/>
            <person name="Vaishampayan P."/>
            <person name="Singh N."/>
            <person name="Raina V."/>
            <person name="Suar M."/>
            <person name="Pattnaik A."/>
            <person name="Rastogi G."/>
        </authorList>
    </citation>
    <scope>NUCLEOTIDE SEQUENCE [LARGE SCALE GENOMIC DNA]</scope>
    <source>
        <strain evidence="2">MP23</strain>
    </source>
</reference>
<proteinExistence type="predicted"/>
<dbReference type="OrthoDB" id="9025413at2"/>
<dbReference type="EMBL" id="LYRP01000043">
    <property type="protein sequence ID" value="OAT75658.1"/>
    <property type="molecule type" value="Genomic_DNA"/>
</dbReference>
<sequence>MTEEQFERDYPRDQYNYVRTNFRKRGSLGQTEIESFDIVSIATGETVLQATRTEHTNLRGLDTTVDWDW</sequence>
<accession>A0A1B7L063</accession>
<dbReference type="STRING" id="1691903.A9B99_12575"/>
<protein>
    <submittedName>
        <fullName evidence="1">Uncharacterized protein</fullName>
    </submittedName>
</protein>
<comment type="caution">
    <text evidence="1">The sequence shown here is derived from an EMBL/GenBank/DDBJ whole genome shotgun (WGS) entry which is preliminary data.</text>
</comment>
<evidence type="ECO:0000313" key="2">
    <source>
        <dbReference type="Proteomes" id="UP000078225"/>
    </source>
</evidence>
<name>A0A1B7L063_9ENTR</name>
<keyword evidence="2" id="KW-1185">Reference proteome</keyword>
<gene>
    <name evidence="1" type="ORF">A9B99_12575</name>
</gene>
<evidence type="ECO:0000313" key="1">
    <source>
        <dbReference type="EMBL" id="OAT75658.1"/>
    </source>
</evidence>